<evidence type="ECO:0000259" key="8">
    <source>
        <dbReference type="Pfam" id="PF20473"/>
    </source>
</evidence>
<evidence type="ECO:0000259" key="5">
    <source>
        <dbReference type="Pfam" id="PF20464"/>
    </source>
</evidence>
<proteinExistence type="predicted"/>
<evidence type="ECO:0000256" key="2">
    <source>
        <dbReference type="ARBA" id="ARBA00022603"/>
    </source>
</evidence>
<evidence type="ECO:0000313" key="9">
    <source>
        <dbReference type="EMBL" id="MDQ0565944.1"/>
    </source>
</evidence>
<evidence type="ECO:0000256" key="3">
    <source>
        <dbReference type="ARBA" id="ARBA00022679"/>
    </source>
</evidence>
<keyword evidence="3 10" id="KW-0808">Transferase</keyword>
<dbReference type="InterPro" id="IPR046819">
    <property type="entry name" value="MmeI_hel"/>
</dbReference>
<evidence type="ECO:0000259" key="6">
    <source>
        <dbReference type="Pfam" id="PF20465"/>
    </source>
</evidence>
<dbReference type="Proteomes" id="UP001238601">
    <property type="component" value="Unassembled WGS sequence"/>
</dbReference>
<dbReference type="PANTHER" id="PTHR33841:SF1">
    <property type="entry name" value="DNA METHYLTRANSFERASE A"/>
    <property type="match status" value="1"/>
</dbReference>
<evidence type="ECO:0000313" key="10">
    <source>
        <dbReference type="EMBL" id="MXP34312.1"/>
    </source>
</evidence>
<dbReference type="PANTHER" id="PTHR33841">
    <property type="entry name" value="DNA METHYLTRANSFERASE YEEA-RELATED"/>
    <property type="match status" value="1"/>
</dbReference>
<dbReference type="Pfam" id="PF20473">
    <property type="entry name" value="MmeI_Mtase"/>
    <property type="match status" value="1"/>
</dbReference>
<evidence type="ECO:0000259" key="7">
    <source>
        <dbReference type="Pfam" id="PF20466"/>
    </source>
</evidence>
<gene>
    <name evidence="10" type="ORF">GRI55_00835</name>
    <name evidence="9" type="ORF">QOZ97_001477</name>
</gene>
<keyword evidence="2 10" id="KW-0489">Methyltransferase</keyword>
<reference evidence="10 11" key="1">
    <citation type="submission" date="2019-12" db="EMBL/GenBank/DDBJ databases">
        <title>Genomic-based taxomic classification of the family Erythrobacteraceae.</title>
        <authorList>
            <person name="Xu L."/>
        </authorList>
    </citation>
    <scope>NUCLEOTIDE SEQUENCE [LARGE SCALE GENOMIC DNA]</scope>
    <source>
        <strain evidence="10 11">CGMCC 1.8703</strain>
    </source>
</reference>
<comment type="caution">
    <text evidence="10">The sequence shown here is derived from an EMBL/GenBank/DDBJ whole genome shotgun (WGS) entry which is preliminary data.</text>
</comment>
<keyword evidence="12" id="KW-1185">Reference proteome</keyword>
<feature type="domain" description="MmeI-like DNA-methyltransferase" evidence="8">
    <location>
        <begin position="413"/>
        <end position="705"/>
    </location>
</feature>
<accession>A0A6I4U5Y8</accession>
<feature type="domain" description="MmeI-like N-terminal" evidence="5">
    <location>
        <begin position="6"/>
        <end position="238"/>
    </location>
</feature>
<dbReference type="InterPro" id="IPR050953">
    <property type="entry name" value="N4_N6_ade-DNA_methylase"/>
</dbReference>
<evidence type="ECO:0000313" key="12">
    <source>
        <dbReference type="Proteomes" id="UP001238601"/>
    </source>
</evidence>
<dbReference type="GO" id="GO:0003676">
    <property type="term" value="F:nucleic acid binding"/>
    <property type="evidence" value="ECO:0007669"/>
    <property type="project" value="InterPro"/>
</dbReference>
<dbReference type="Pfam" id="PF20465">
    <property type="entry name" value="MmeI_hel"/>
    <property type="match status" value="1"/>
</dbReference>
<dbReference type="Pfam" id="PF20466">
    <property type="entry name" value="MmeI_TRD"/>
    <property type="match status" value="1"/>
</dbReference>
<dbReference type="SUPFAM" id="SSF53335">
    <property type="entry name" value="S-adenosyl-L-methionine-dependent methyltransferases"/>
    <property type="match status" value="1"/>
</dbReference>
<dbReference type="Proteomes" id="UP000439914">
    <property type="component" value="Unassembled WGS sequence"/>
</dbReference>
<evidence type="ECO:0000256" key="4">
    <source>
        <dbReference type="ARBA" id="ARBA00047942"/>
    </source>
</evidence>
<evidence type="ECO:0000313" key="11">
    <source>
        <dbReference type="Proteomes" id="UP000439914"/>
    </source>
</evidence>
<dbReference type="PRINTS" id="PR00507">
    <property type="entry name" value="N12N6MTFRASE"/>
</dbReference>
<dbReference type="InterPro" id="IPR046820">
    <property type="entry name" value="MmeI_TRD"/>
</dbReference>
<reference evidence="9 12" key="2">
    <citation type="submission" date="2023-07" db="EMBL/GenBank/DDBJ databases">
        <title>Genomic Encyclopedia of Type Strains, Phase IV (KMG-IV): sequencing the most valuable type-strain genomes for metagenomic binning, comparative biology and taxonomic classification.</title>
        <authorList>
            <person name="Goeker M."/>
        </authorList>
    </citation>
    <scope>NUCLEOTIDE SEQUENCE [LARGE SCALE GENOMIC DNA]</scope>
    <source>
        <strain evidence="9 12">DSM 14432</strain>
    </source>
</reference>
<dbReference type="Pfam" id="PF20464">
    <property type="entry name" value="MmeI_N"/>
    <property type="match status" value="1"/>
</dbReference>
<dbReference type="AlphaFoldDB" id="A0A6I4U5Y8"/>
<dbReference type="PROSITE" id="PS00092">
    <property type="entry name" value="N6_MTASE"/>
    <property type="match status" value="1"/>
</dbReference>
<feature type="domain" description="MmeI-like target recognition" evidence="7">
    <location>
        <begin position="892"/>
        <end position="965"/>
    </location>
</feature>
<dbReference type="InterPro" id="IPR002052">
    <property type="entry name" value="DNA_methylase_N6_adenine_CS"/>
</dbReference>
<dbReference type="InterPro" id="IPR046817">
    <property type="entry name" value="MmeI_N"/>
</dbReference>
<dbReference type="InterPro" id="IPR029063">
    <property type="entry name" value="SAM-dependent_MTases_sf"/>
</dbReference>
<evidence type="ECO:0000256" key="1">
    <source>
        <dbReference type="ARBA" id="ARBA00011900"/>
    </source>
</evidence>
<organism evidence="10 11">
    <name type="scientific">Qipengyuania citrea</name>
    <dbReference type="NCBI Taxonomy" id="225971"/>
    <lineage>
        <taxon>Bacteria</taxon>
        <taxon>Pseudomonadati</taxon>
        <taxon>Pseudomonadota</taxon>
        <taxon>Alphaproteobacteria</taxon>
        <taxon>Sphingomonadales</taxon>
        <taxon>Erythrobacteraceae</taxon>
        <taxon>Qipengyuania</taxon>
    </lineage>
</organism>
<dbReference type="Gene3D" id="3.40.50.150">
    <property type="entry name" value="Vaccinia Virus protein VP39"/>
    <property type="match status" value="1"/>
</dbReference>
<sequence>MGQATDKIEEFIAAWRETGGSELANTQSFINGLCDLIGVPAPDGSKPQDSENDYVFERRVFADNGDGTTNFGRIDCYRRGAFILEAKQGSDADRRSAEAGDEDLDLFGQSAARRMKRGTARRGTGGWTAAMIAAKGQAERYARSLPVDHDWPPFLIVTDVGYCLDIWADFSGTGRAYTQFPDRARYRIMLEDLRDPEVRERLRCIWIDPLSLDPAAKAARVTRQIADLLAKVAKRLEARDHNPEHVSGFLMRLLFTMFAEDSKLIPEESFTGLLKAQRQHPEHLAPQLSALWQAMDKGEFAPALGVPVKRFNGYLFKDRTALDLEADELEVLIQAAEHKWTEVEPAIFGTLLERALNPKERAKLGAHYTPRAYVERLIAPTIMEPLRADWDGVRTAAASLIDDGKTDSARLLVEQFHTRLAGTKVLDPACGTGNFLYVAMARMKELEGEVLDLLEELSSSDTEKQYVADLTGHTITPDNFLGLEINPRAVEIAQLVLWIGYLQWHFRVNGQERVPNEPILTSLRTIEHRDALIDYDKKVLERDEDNLPISRWDGETMKPHPVTGKPVPDDTARVESWLYPNPRAAKWPTADFIVGNPPFIGGKDVRERLGDGYFDALFKVSDVPESADFVMHWWDRAASAVRAGKAQRFGFVTTNSITQIFSRRVTAKHLDAKKGIAIAYAIPNHPWVDEKDGAAVRIAMTVGVPATAQIGGLLRKVSDERSAPDTILFAEEPGRIGPDLRVGADVTKAVALRANDDLCSPGVKLHGSGFIVTPEQAERLDPQSLAIARAETDVDPRIRSGQGNEPQVIFDYRNGKDLMARPRGVMVIDTYGLSEAELRERHPAVWQHIHDEVKPHRDTNNRASYRDNWWLFGEQRSEIRKALRGCERYIATVETAKHRVFQFLHNGTVPDNKLIAIASADAFDLGVLSSRFHLPWALASGGWLGMGNDPVYVKSRCFDPFPFPTDVPEALAMTIRTEAEALDALRKRVLADHDDLTLTKLYNVLEAMRSDRPLTDTERDIHDRGLVTLIRYHHDAIDAAVAAAYGWPADLKEEEILTRLVALNRERAAEETRGLIRYLRPEFQDPGYQAPINETLDLGETVAPLPDNIIAWPKDLPAQIGAVQSILSSSPEPLAAHDIARAFKGKRAATVRPVLDALTGVGLARRTVEGKYAA</sequence>
<dbReference type="InterPro" id="IPR046816">
    <property type="entry name" value="MmeI_Mtase"/>
</dbReference>
<dbReference type="EMBL" id="JAUSWK010000002">
    <property type="protein sequence ID" value="MDQ0565944.1"/>
    <property type="molecule type" value="Genomic_DNA"/>
</dbReference>
<feature type="domain" description="MmeI-like helicase spacer" evidence="6">
    <location>
        <begin position="245"/>
        <end position="316"/>
    </location>
</feature>
<name>A0A6I4U5Y8_9SPHN</name>
<dbReference type="EMBL" id="WTYG01000001">
    <property type="protein sequence ID" value="MXP34312.1"/>
    <property type="molecule type" value="Genomic_DNA"/>
</dbReference>
<comment type="catalytic activity">
    <reaction evidence="4">
        <text>a 2'-deoxyadenosine in DNA + S-adenosyl-L-methionine = an N(6)-methyl-2'-deoxyadenosine in DNA + S-adenosyl-L-homocysteine + H(+)</text>
        <dbReference type="Rhea" id="RHEA:15197"/>
        <dbReference type="Rhea" id="RHEA-COMP:12418"/>
        <dbReference type="Rhea" id="RHEA-COMP:12419"/>
        <dbReference type="ChEBI" id="CHEBI:15378"/>
        <dbReference type="ChEBI" id="CHEBI:57856"/>
        <dbReference type="ChEBI" id="CHEBI:59789"/>
        <dbReference type="ChEBI" id="CHEBI:90615"/>
        <dbReference type="ChEBI" id="CHEBI:90616"/>
        <dbReference type="EC" id="2.1.1.72"/>
    </reaction>
</comment>
<dbReference type="GO" id="GO:0032259">
    <property type="term" value="P:methylation"/>
    <property type="evidence" value="ECO:0007669"/>
    <property type="project" value="UniProtKB-KW"/>
</dbReference>
<dbReference type="RefSeq" id="WP_160765888.1">
    <property type="nucleotide sequence ID" value="NZ_JAUSWK010000002.1"/>
</dbReference>
<protein>
    <recommendedName>
        <fullName evidence="1">site-specific DNA-methyltransferase (adenine-specific)</fullName>
        <ecNumber evidence="1">2.1.1.72</ecNumber>
    </recommendedName>
</protein>
<dbReference type="GO" id="GO:0009007">
    <property type="term" value="F:site-specific DNA-methyltransferase (adenine-specific) activity"/>
    <property type="evidence" value="ECO:0007669"/>
    <property type="project" value="UniProtKB-EC"/>
</dbReference>
<dbReference type="GeneID" id="93686305"/>
<dbReference type="EC" id="2.1.1.72" evidence="1"/>